<evidence type="ECO:0000256" key="4">
    <source>
        <dbReference type="ARBA" id="ARBA00022692"/>
    </source>
</evidence>
<protein>
    <submittedName>
        <fullName evidence="9">DedA family protein</fullName>
    </submittedName>
</protein>
<evidence type="ECO:0000313" key="9">
    <source>
        <dbReference type="EMBL" id="WAH36672.1"/>
    </source>
</evidence>
<comment type="subcellular location">
    <subcellularLocation>
        <location evidence="1">Cell membrane</location>
        <topology evidence="1">Multi-pass membrane protein</topology>
    </subcellularLocation>
</comment>
<dbReference type="InterPro" id="IPR032816">
    <property type="entry name" value="VTT_dom"/>
</dbReference>
<dbReference type="Pfam" id="PF09335">
    <property type="entry name" value="VTT_dom"/>
    <property type="match status" value="1"/>
</dbReference>
<keyword evidence="10" id="KW-1185">Reference proteome</keyword>
<dbReference type="PANTHER" id="PTHR42709">
    <property type="entry name" value="ALKALINE PHOSPHATASE LIKE PROTEIN"/>
    <property type="match status" value="1"/>
</dbReference>
<keyword evidence="5 7" id="KW-1133">Transmembrane helix</keyword>
<evidence type="ECO:0000259" key="8">
    <source>
        <dbReference type="Pfam" id="PF09335"/>
    </source>
</evidence>
<organism evidence="9 10">
    <name type="scientific">Alicyclobacillus dauci</name>
    <dbReference type="NCBI Taxonomy" id="1475485"/>
    <lineage>
        <taxon>Bacteria</taxon>
        <taxon>Bacillati</taxon>
        <taxon>Bacillota</taxon>
        <taxon>Bacilli</taxon>
        <taxon>Bacillales</taxon>
        <taxon>Alicyclobacillaceae</taxon>
        <taxon>Alicyclobacillus</taxon>
    </lineage>
</organism>
<dbReference type="PANTHER" id="PTHR42709:SF6">
    <property type="entry name" value="UNDECAPRENYL PHOSPHATE TRANSPORTER A"/>
    <property type="match status" value="1"/>
</dbReference>
<accession>A0ABY6Z1B1</accession>
<evidence type="ECO:0000256" key="7">
    <source>
        <dbReference type="SAM" id="Phobius"/>
    </source>
</evidence>
<evidence type="ECO:0000256" key="2">
    <source>
        <dbReference type="ARBA" id="ARBA00010792"/>
    </source>
</evidence>
<dbReference type="InterPro" id="IPR051311">
    <property type="entry name" value="DedA_domain"/>
</dbReference>
<comment type="similarity">
    <text evidence="2">Belongs to the DedA family.</text>
</comment>
<keyword evidence="6 7" id="KW-0472">Membrane</keyword>
<evidence type="ECO:0000256" key="6">
    <source>
        <dbReference type="ARBA" id="ARBA00023136"/>
    </source>
</evidence>
<feature type="domain" description="VTT" evidence="8">
    <location>
        <begin position="36"/>
        <end position="161"/>
    </location>
</feature>
<dbReference type="Proteomes" id="UP001164803">
    <property type="component" value="Chromosome"/>
</dbReference>
<keyword evidence="4 7" id="KW-0812">Transmembrane</keyword>
<feature type="transmembrane region" description="Helical" evidence="7">
    <location>
        <begin position="179"/>
        <end position="196"/>
    </location>
</feature>
<evidence type="ECO:0000256" key="3">
    <source>
        <dbReference type="ARBA" id="ARBA00022475"/>
    </source>
</evidence>
<keyword evidence="3" id="KW-1003">Cell membrane</keyword>
<feature type="transmembrane region" description="Helical" evidence="7">
    <location>
        <begin position="12"/>
        <end position="36"/>
    </location>
</feature>
<reference evidence="9" key="1">
    <citation type="submission" date="2022-08" db="EMBL/GenBank/DDBJ databases">
        <title>Alicyclobacillus dauci DSM2870, complete genome.</title>
        <authorList>
            <person name="Wang Q."/>
            <person name="Cai R."/>
            <person name="Wang Z."/>
        </authorList>
    </citation>
    <scope>NUCLEOTIDE SEQUENCE</scope>
    <source>
        <strain evidence="9">DSM 28700</strain>
    </source>
</reference>
<dbReference type="EMBL" id="CP104064">
    <property type="protein sequence ID" value="WAH36672.1"/>
    <property type="molecule type" value="Genomic_DNA"/>
</dbReference>
<feature type="transmembrane region" description="Helical" evidence="7">
    <location>
        <begin position="56"/>
        <end position="77"/>
    </location>
</feature>
<evidence type="ECO:0000313" key="10">
    <source>
        <dbReference type="Proteomes" id="UP001164803"/>
    </source>
</evidence>
<feature type="transmembrane region" description="Helical" evidence="7">
    <location>
        <begin position="142"/>
        <end position="164"/>
    </location>
</feature>
<name>A0ABY6Z1B1_9BACL</name>
<proteinExistence type="inferred from homology"/>
<dbReference type="RefSeq" id="WP_268044039.1">
    <property type="nucleotide sequence ID" value="NZ_CP104064.1"/>
</dbReference>
<evidence type="ECO:0000256" key="5">
    <source>
        <dbReference type="ARBA" id="ARBA00022989"/>
    </source>
</evidence>
<gene>
    <name evidence="9" type="ORF">NZD86_21260</name>
</gene>
<sequence length="209" mass="23410">MDQLLIWIQHITSAIVSLGYPGVYVALVLEGLGLPFPGDGFLAFYGYAISEGDMNVIAVLCISSLGYFTGVSIVFGLTRRFGKMLLDPLYRLRVLQASRMDHTSSLMEKYGALILIPGRFLPGIRSLSTFAAALSEMTYSTFTFYTIIGSVAWCGAWIGLGFWFGENVQELLAHVQTSLMWFTIVIFVLLALVWMVKRMQRKIDHRSEK</sequence>
<evidence type="ECO:0000256" key="1">
    <source>
        <dbReference type="ARBA" id="ARBA00004651"/>
    </source>
</evidence>